<keyword evidence="1" id="KW-0129">CBS domain</keyword>
<keyword evidence="2" id="KW-0472">Membrane</keyword>
<dbReference type="Pfam" id="PF00571">
    <property type="entry name" value="CBS"/>
    <property type="match status" value="2"/>
</dbReference>
<dbReference type="Gene3D" id="3.10.580.10">
    <property type="entry name" value="CBS-domain"/>
    <property type="match status" value="1"/>
</dbReference>
<keyword evidence="2" id="KW-0812">Transmembrane</keyword>
<dbReference type="EMBL" id="OY288114">
    <property type="protein sequence ID" value="CAJ0873188.1"/>
    <property type="molecule type" value="Genomic_DNA"/>
</dbReference>
<dbReference type="PANTHER" id="PTHR43080">
    <property type="entry name" value="CBS DOMAIN-CONTAINING PROTEIN CBSX3, MITOCHONDRIAL"/>
    <property type="match status" value="1"/>
</dbReference>
<feature type="domain" description="CBS" evidence="3">
    <location>
        <begin position="10"/>
        <end position="68"/>
    </location>
</feature>
<dbReference type="SUPFAM" id="SSF54631">
    <property type="entry name" value="CBS-domain pair"/>
    <property type="match status" value="1"/>
</dbReference>
<evidence type="ECO:0000313" key="4">
    <source>
        <dbReference type="EMBL" id="CAJ0873188.1"/>
    </source>
</evidence>
<dbReference type="PANTHER" id="PTHR43080:SF2">
    <property type="entry name" value="CBS DOMAIN-CONTAINING PROTEIN"/>
    <property type="match status" value="1"/>
</dbReference>
<evidence type="ECO:0000256" key="2">
    <source>
        <dbReference type="SAM" id="Phobius"/>
    </source>
</evidence>
<accession>A0AA48M042</accession>
<feature type="transmembrane region" description="Helical" evidence="2">
    <location>
        <begin position="150"/>
        <end position="168"/>
    </location>
</feature>
<reference evidence="4" key="1">
    <citation type="submission" date="2023-07" db="EMBL/GenBank/DDBJ databases">
        <authorList>
            <person name="Pelsma A.J. K."/>
        </authorList>
    </citation>
    <scope>NUCLEOTIDE SEQUENCE</scope>
</reference>
<gene>
    <name evidence="4" type="ORF">AMST5_02486</name>
</gene>
<dbReference type="SMART" id="SM00116">
    <property type="entry name" value="CBS"/>
    <property type="match status" value="2"/>
</dbReference>
<proteinExistence type="predicted"/>
<sequence>MKIKDRWEFANKPPPFALQGDEKVSTAITSMAQRNIGSVVIVDDTFKVQGMVTERDLVRRLLAENLDPDKTTLASIMTISPRTAHEVDDVVECLRLMSNERFRHLPIVDESGRLVSILSQGDFVAYTWPELLVLVRKKATETLQRPSMQTLGAILLYTLAVIAMSNLWQDFSFR</sequence>
<name>A0AA48M042_9ZZZZ</name>
<dbReference type="InterPro" id="IPR046342">
    <property type="entry name" value="CBS_dom_sf"/>
</dbReference>
<dbReference type="AlphaFoldDB" id="A0AA48M042"/>
<organism evidence="4">
    <name type="scientific">freshwater sediment metagenome</name>
    <dbReference type="NCBI Taxonomy" id="556182"/>
    <lineage>
        <taxon>unclassified sequences</taxon>
        <taxon>metagenomes</taxon>
        <taxon>ecological metagenomes</taxon>
    </lineage>
</organism>
<keyword evidence="2" id="KW-1133">Transmembrane helix</keyword>
<dbReference type="InterPro" id="IPR051257">
    <property type="entry name" value="Diverse_CBS-Domain"/>
</dbReference>
<dbReference type="InterPro" id="IPR000644">
    <property type="entry name" value="CBS_dom"/>
</dbReference>
<evidence type="ECO:0000259" key="3">
    <source>
        <dbReference type="PROSITE" id="PS51371"/>
    </source>
</evidence>
<evidence type="ECO:0000256" key="1">
    <source>
        <dbReference type="ARBA" id="ARBA00023122"/>
    </source>
</evidence>
<dbReference type="PROSITE" id="PS51371">
    <property type="entry name" value="CBS"/>
    <property type="match status" value="2"/>
</dbReference>
<feature type="domain" description="CBS" evidence="3">
    <location>
        <begin position="77"/>
        <end position="133"/>
    </location>
</feature>
<protein>
    <recommendedName>
        <fullName evidence="3">CBS domain-containing protein</fullName>
    </recommendedName>
</protein>